<dbReference type="OrthoDB" id="8549440at2"/>
<keyword evidence="1" id="KW-0732">Signal</keyword>
<evidence type="ECO:0008006" key="4">
    <source>
        <dbReference type="Google" id="ProtNLM"/>
    </source>
</evidence>
<proteinExistence type="predicted"/>
<comment type="caution">
    <text evidence="2">The sequence shown here is derived from an EMBL/GenBank/DDBJ whole genome shotgun (WGS) entry which is preliminary data.</text>
</comment>
<evidence type="ECO:0000313" key="2">
    <source>
        <dbReference type="EMBL" id="PWF42927.1"/>
    </source>
</evidence>
<dbReference type="Proteomes" id="UP000241421">
    <property type="component" value="Unassembled WGS sequence"/>
</dbReference>
<protein>
    <recommendedName>
        <fullName evidence="4">Lipoprotein</fullName>
    </recommendedName>
</protein>
<gene>
    <name evidence="2" type="ORF">C7C56_021960</name>
</gene>
<feature type="chain" id="PRO_5015476975" description="Lipoprotein" evidence="1">
    <location>
        <begin position="28"/>
        <end position="153"/>
    </location>
</feature>
<name>A0A2U2HFH5_9BURK</name>
<dbReference type="AlphaFoldDB" id="A0A2U2HFH5"/>
<reference evidence="2 3" key="1">
    <citation type="submission" date="2018-04" db="EMBL/GenBank/DDBJ databases">
        <title>Massilia violaceinigra sp. nov., a novel purple-pigmented bacterium isolated from Tianshan glacier, Xinjiang, China.</title>
        <authorList>
            <person name="Wang H."/>
        </authorList>
    </citation>
    <scope>NUCLEOTIDE SEQUENCE [LARGE SCALE GENOMIC DNA]</scope>
    <source>
        <strain evidence="2 3">B448-2</strain>
    </source>
</reference>
<accession>A0A2U2HFH5</accession>
<sequence length="153" mass="15605">MAGLNRWTAAALAACALAALGGCASMAGKTEQLVEVHTILDHREIAGAGCVLSNEAGRWFVNAPGRVRIQKSEGKLTVHCKRHGVAEGAEAVASRFDAGSLLGNVVVSGGLGYLVDRKTGAGFDYPPVLTVIMKPTAAQAQASQGASGGNAIY</sequence>
<organism evidence="2 3">
    <name type="scientific">Massilia glaciei</name>
    <dbReference type="NCBI Taxonomy" id="1524097"/>
    <lineage>
        <taxon>Bacteria</taxon>
        <taxon>Pseudomonadati</taxon>
        <taxon>Pseudomonadota</taxon>
        <taxon>Betaproteobacteria</taxon>
        <taxon>Burkholderiales</taxon>
        <taxon>Oxalobacteraceae</taxon>
        <taxon>Telluria group</taxon>
        <taxon>Massilia</taxon>
    </lineage>
</organism>
<dbReference type="PROSITE" id="PS51257">
    <property type="entry name" value="PROKAR_LIPOPROTEIN"/>
    <property type="match status" value="1"/>
</dbReference>
<dbReference type="EMBL" id="PXWF02000288">
    <property type="protein sequence ID" value="PWF42927.1"/>
    <property type="molecule type" value="Genomic_DNA"/>
</dbReference>
<keyword evidence="3" id="KW-1185">Reference proteome</keyword>
<feature type="signal peptide" evidence="1">
    <location>
        <begin position="1"/>
        <end position="27"/>
    </location>
</feature>
<evidence type="ECO:0000313" key="3">
    <source>
        <dbReference type="Proteomes" id="UP000241421"/>
    </source>
</evidence>
<evidence type="ECO:0000256" key="1">
    <source>
        <dbReference type="SAM" id="SignalP"/>
    </source>
</evidence>